<dbReference type="HAMAP" id="MF_01805">
    <property type="entry name" value="ScpA"/>
    <property type="match status" value="1"/>
</dbReference>
<evidence type="ECO:0000313" key="4">
    <source>
        <dbReference type="EMBL" id="AEH93049.1"/>
    </source>
</evidence>
<gene>
    <name evidence="3 4" type="primary">scpA</name>
    <name evidence="4" type="ordered locus">LMM7_2044</name>
</gene>
<dbReference type="InterPro" id="IPR023093">
    <property type="entry name" value="ScpA-like_C"/>
</dbReference>
<dbReference type="InterPro" id="IPR003768">
    <property type="entry name" value="ScpA"/>
</dbReference>
<proteinExistence type="inferred from homology"/>
<dbReference type="Proteomes" id="UP000000486">
    <property type="component" value="Chromosome"/>
</dbReference>
<dbReference type="Gene3D" id="1.10.10.580">
    <property type="entry name" value="Structural maintenance of chromosome 1. Chain E"/>
    <property type="match status" value="1"/>
</dbReference>
<keyword evidence="1 3" id="KW-0159">Chromosome partition</keyword>
<comment type="function">
    <text evidence="3">Participates in chromosomal partition during cell division. May act via the formation of a condensin-like complex containing Smc and ScpB that pull DNA away from mid-cell into both cell halves.</text>
</comment>
<organism evidence="4 5">
    <name type="scientific">Listeria monocytogenes serotype 4a (strain M7)</name>
    <dbReference type="NCBI Taxonomy" id="1030009"/>
    <lineage>
        <taxon>Bacteria</taxon>
        <taxon>Bacillati</taxon>
        <taxon>Bacillota</taxon>
        <taxon>Bacilli</taxon>
        <taxon>Bacillales</taxon>
        <taxon>Listeriaceae</taxon>
        <taxon>Listeria</taxon>
    </lineage>
</organism>
<dbReference type="Gene3D" id="6.10.250.2410">
    <property type="match status" value="1"/>
</dbReference>
<dbReference type="GO" id="GO:0006260">
    <property type="term" value="P:DNA replication"/>
    <property type="evidence" value="ECO:0007669"/>
    <property type="project" value="UniProtKB-UniRule"/>
</dbReference>
<dbReference type="PANTHER" id="PTHR33969:SF2">
    <property type="entry name" value="SEGREGATION AND CONDENSATION PROTEIN A"/>
    <property type="match status" value="1"/>
</dbReference>
<reference evidence="4 5" key="1">
    <citation type="journal article" date="2011" name="J. Bacteriol.">
        <title>Genome sequence of the nonpathogenic Listeria monocytogenes serovar 4a strain M7.</title>
        <authorList>
            <person name="Chen J."/>
            <person name="Xia Y."/>
            <person name="Cheng C."/>
            <person name="Fang C."/>
            <person name="Shan Y."/>
            <person name="Jin G."/>
            <person name="Fang W."/>
        </authorList>
    </citation>
    <scope>NUCLEOTIDE SEQUENCE [LARGE SCALE GENOMIC DNA]</scope>
    <source>
        <strain evidence="4 5">M7</strain>
    </source>
</reference>
<dbReference type="GO" id="GO:0051301">
    <property type="term" value="P:cell division"/>
    <property type="evidence" value="ECO:0007669"/>
    <property type="project" value="UniProtKB-KW"/>
</dbReference>
<keyword evidence="3" id="KW-0963">Cytoplasm</keyword>
<dbReference type="PATRIC" id="fig|1030009.3.peg.2033"/>
<dbReference type="PANTHER" id="PTHR33969">
    <property type="entry name" value="SEGREGATION AND CONDENSATION PROTEIN A"/>
    <property type="match status" value="1"/>
</dbReference>
<keyword evidence="3" id="KW-0132">Cell division</keyword>
<sequence length="249" mass="29123">MVEMNFKVDAFEGPLDLLLHLIGQLEVDIYDIPMAEITDQYMEFVHTMQEMELDVASEYLVMAATLLAIKSKMLLPKQELEIDYDTLEEEEDPRDALVEKLMEYKRFKEAAKELKEKEAERSFYFSKPPMDLAEYDDGTKVAELDVSLNDMLSAFNKMLRRKKLNKPLHTRITTQEISIDERMDSVLGKLHQQVNHRLRFDELFEEQTKEQLVVTFLALLELMKRKLVEVEQAESFADLYVQGKGEELS</sequence>
<dbReference type="KEGG" id="lmq:LMM7_2044"/>
<dbReference type="GeneID" id="93239865"/>
<dbReference type="NCBIfam" id="NF000995">
    <property type="entry name" value="PRK00104.1-4"/>
    <property type="match status" value="1"/>
</dbReference>
<keyword evidence="3" id="KW-0131">Cell cycle</keyword>
<name>A0A0E0UXJ1_LISMM</name>
<dbReference type="HOGENOM" id="CLU_038686_3_1_9"/>
<dbReference type="EMBL" id="CP002816">
    <property type="protein sequence ID" value="AEH93049.1"/>
    <property type="molecule type" value="Genomic_DNA"/>
</dbReference>
<protein>
    <recommendedName>
        <fullName evidence="2 3">Segregation and condensation protein A</fullName>
    </recommendedName>
</protein>
<evidence type="ECO:0000256" key="3">
    <source>
        <dbReference type="HAMAP-Rule" id="MF_01805"/>
    </source>
</evidence>
<evidence type="ECO:0000313" key="5">
    <source>
        <dbReference type="Proteomes" id="UP000000486"/>
    </source>
</evidence>
<dbReference type="GO" id="GO:0005737">
    <property type="term" value="C:cytoplasm"/>
    <property type="evidence" value="ECO:0007669"/>
    <property type="project" value="UniProtKB-SubCell"/>
</dbReference>
<dbReference type="AlphaFoldDB" id="A0A0E0UXJ1"/>
<dbReference type="SMR" id="A0A0E0UXJ1"/>
<dbReference type="GO" id="GO:0007059">
    <property type="term" value="P:chromosome segregation"/>
    <property type="evidence" value="ECO:0007669"/>
    <property type="project" value="UniProtKB-UniRule"/>
</dbReference>
<comment type="subunit">
    <text evidence="3">Component of a cohesin-like complex composed of ScpA, ScpB and the Smc homodimer, in which ScpA and ScpB bind to the head domain of Smc. The presence of the three proteins is required for the association of the complex with DNA.</text>
</comment>
<evidence type="ECO:0000256" key="2">
    <source>
        <dbReference type="ARBA" id="ARBA00044777"/>
    </source>
</evidence>
<accession>A0A0E0UXJ1</accession>
<dbReference type="RefSeq" id="WP_003728773.1">
    <property type="nucleotide sequence ID" value="NC_017537.1"/>
</dbReference>
<dbReference type="Pfam" id="PF02616">
    <property type="entry name" value="SMC_ScpA"/>
    <property type="match status" value="1"/>
</dbReference>
<comment type="subcellular location">
    <subcellularLocation>
        <location evidence="3">Cytoplasm</location>
    </subcellularLocation>
    <text evidence="3">Associated with two foci at the outer edges of the nucleoid region in young cells, and at four foci within both cell halves in older cells.</text>
</comment>
<evidence type="ECO:0000256" key="1">
    <source>
        <dbReference type="ARBA" id="ARBA00022829"/>
    </source>
</evidence>
<comment type="similarity">
    <text evidence="3">Belongs to the ScpA family.</text>
</comment>